<feature type="compositionally biased region" description="Pro residues" evidence="1">
    <location>
        <begin position="599"/>
        <end position="608"/>
    </location>
</feature>
<feature type="region of interest" description="Disordered" evidence="1">
    <location>
        <begin position="1"/>
        <end position="40"/>
    </location>
</feature>
<feature type="compositionally biased region" description="Basic residues" evidence="1">
    <location>
        <begin position="19"/>
        <end position="34"/>
    </location>
</feature>
<feature type="region of interest" description="Disordered" evidence="1">
    <location>
        <begin position="391"/>
        <end position="544"/>
    </location>
</feature>
<feature type="region of interest" description="Disordered" evidence="1">
    <location>
        <begin position="586"/>
        <end position="608"/>
    </location>
</feature>
<evidence type="ECO:0000313" key="2">
    <source>
        <dbReference type="EMBL" id="THU85703.1"/>
    </source>
</evidence>
<proteinExistence type="predicted"/>
<organism evidence="2 3">
    <name type="scientific">Dendrothele bispora (strain CBS 962.96)</name>
    <dbReference type="NCBI Taxonomy" id="1314807"/>
    <lineage>
        <taxon>Eukaryota</taxon>
        <taxon>Fungi</taxon>
        <taxon>Dikarya</taxon>
        <taxon>Basidiomycota</taxon>
        <taxon>Agaricomycotina</taxon>
        <taxon>Agaricomycetes</taxon>
        <taxon>Agaricomycetidae</taxon>
        <taxon>Agaricales</taxon>
        <taxon>Agaricales incertae sedis</taxon>
        <taxon>Dendrothele</taxon>
    </lineage>
</organism>
<keyword evidence="3" id="KW-1185">Reference proteome</keyword>
<name>A0A4S8LAX8_DENBC</name>
<dbReference type="AlphaFoldDB" id="A0A4S8LAX8"/>
<evidence type="ECO:0000313" key="3">
    <source>
        <dbReference type="Proteomes" id="UP000297245"/>
    </source>
</evidence>
<dbReference type="Proteomes" id="UP000297245">
    <property type="component" value="Unassembled WGS sequence"/>
</dbReference>
<dbReference type="OrthoDB" id="3270497at2759"/>
<accession>A0A4S8LAX8</accession>
<gene>
    <name evidence="2" type="ORF">K435DRAFT_869027</name>
</gene>
<feature type="region of interest" description="Disordered" evidence="1">
    <location>
        <begin position="309"/>
        <end position="343"/>
    </location>
</feature>
<dbReference type="EMBL" id="ML179534">
    <property type="protein sequence ID" value="THU85703.1"/>
    <property type="molecule type" value="Genomic_DNA"/>
</dbReference>
<sequence length="608" mass="66578">MTRATKDAPSPTPASPRRDLHHHPHPHYHSRHERPARSSVVPSVLPYLRRLDVTDDMSPPHKPPLLTLKLSSPSFLNTTVKDDLSRTPLYLISTDDSTTTITRSDPWDGPTKAAQIRWSQSSKSKGKGRDVDGVQLTIRDGRWKPVDEFLRTGSVLSSPSKFKIPGYSHTLKWKAVGTSYWCLAASAKGPIAVLEPSVDSMPARLKVFETLHDKYDVRPMLVHHGVSILLLDYLLVSALLLVKDVREGSSVDLHSVHTSPVPAQSQWKRLLHGETFFPKRASSLSSPSMLNLKNQTSAQQLAKIIHGDPIHPTLRTPSPDFSDSDNESESELETDPESEPEAVTGLRIRAPAVSSRAPSPSAESVFYPLTPASAPSHTYLDPSFYVPPVPPVPQIPAQYASSNSSRGQSPSLPSASSSGSRRIRELPPPPPKQGYSHRSRSSPPRPHTAPRPSTSPSSPDGSESSRASVVLERRPSCEIISRSNSMAARTLPLPPQSLSQRSRDTALRHTQSTTRLHSRSHDDRRASHYPARTLPPTPTSTTSHSSWWVQKSIGGFSEWLVSTGSSSHTRESSLYDVDSPPPAYSSIDFAAGHGHESIPPVPPLPHNI</sequence>
<feature type="compositionally biased region" description="Low complexity" evidence="1">
    <location>
        <begin position="450"/>
        <end position="468"/>
    </location>
</feature>
<reference evidence="2 3" key="1">
    <citation type="journal article" date="2019" name="Nat. Ecol. Evol.">
        <title>Megaphylogeny resolves global patterns of mushroom evolution.</title>
        <authorList>
            <person name="Varga T."/>
            <person name="Krizsan K."/>
            <person name="Foldi C."/>
            <person name="Dima B."/>
            <person name="Sanchez-Garcia M."/>
            <person name="Sanchez-Ramirez S."/>
            <person name="Szollosi G.J."/>
            <person name="Szarkandi J.G."/>
            <person name="Papp V."/>
            <person name="Albert L."/>
            <person name="Andreopoulos W."/>
            <person name="Angelini C."/>
            <person name="Antonin V."/>
            <person name="Barry K.W."/>
            <person name="Bougher N.L."/>
            <person name="Buchanan P."/>
            <person name="Buyck B."/>
            <person name="Bense V."/>
            <person name="Catcheside P."/>
            <person name="Chovatia M."/>
            <person name="Cooper J."/>
            <person name="Damon W."/>
            <person name="Desjardin D."/>
            <person name="Finy P."/>
            <person name="Geml J."/>
            <person name="Haridas S."/>
            <person name="Hughes K."/>
            <person name="Justo A."/>
            <person name="Karasinski D."/>
            <person name="Kautmanova I."/>
            <person name="Kiss B."/>
            <person name="Kocsube S."/>
            <person name="Kotiranta H."/>
            <person name="LaButti K.M."/>
            <person name="Lechner B.E."/>
            <person name="Liimatainen K."/>
            <person name="Lipzen A."/>
            <person name="Lukacs Z."/>
            <person name="Mihaltcheva S."/>
            <person name="Morgado L.N."/>
            <person name="Niskanen T."/>
            <person name="Noordeloos M.E."/>
            <person name="Ohm R.A."/>
            <person name="Ortiz-Santana B."/>
            <person name="Ovrebo C."/>
            <person name="Racz N."/>
            <person name="Riley R."/>
            <person name="Savchenko A."/>
            <person name="Shiryaev A."/>
            <person name="Soop K."/>
            <person name="Spirin V."/>
            <person name="Szebenyi C."/>
            <person name="Tomsovsky M."/>
            <person name="Tulloss R.E."/>
            <person name="Uehling J."/>
            <person name="Grigoriev I.V."/>
            <person name="Vagvolgyi C."/>
            <person name="Papp T."/>
            <person name="Martin F.M."/>
            <person name="Miettinen O."/>
            <person name="Hibbett D.S."/>
            <person name="Nagy L.G."/>
        </authorList>
    </citation>
    <scope>NUCLEOTIDE SEQUENCE [LARGE SCALE GENOMIC DNA]</scope>
    <source>
        <strain evidence="2 3">CBS 962.96</strain>
    </source>
</reference>
<protein>
    <submittedName>
        <fullName evidence="2">Uncharacterized protein</fullName>
    </submittedName>
</protein>
<evidence type="ECO:0000256" key="1">
    <source>
        <dbReference type="SAM" id="MobiDB-lite"/>
    </source>
</evidence>
<feature type="compositionally biased region" description="Low complexity" evidence="1">
    <location>
        <begin position="400"/>
        <end position="420"/>
    </location>
</feature>
<feature type="compositionally biased region" description="Acidic residues" evidence="1">
    <location>
        <begin position="322"/>
        <end position="340"/>
    </location>
</feature>